<evidence type="ECO:0000313" key="4">
    <source>
        <dbReference type="Proteomes" id="UP000283522"/>
    </source>
</evidence>
<organism evidence="3 4">
    <name type="scientific">Algoriphagus lacus</name>
    <dbReference type="NCBI Taxonomy" id="2056311"/>
    <lineage>
        <taxon>Bacteria</taxon>
        <taxon>Pseudomonadati</taxon>
        <taxon>Bacteroidota</taxon>
        <taxon>Cytophagia</taxon>
        <taxon>Cytophagales</taxon>
        <taxon>Cyclobacteriaceae</taxon>
        <taxon>Algoriphagus</taxon>
    </lineage>
</organism>
<comment type="caution">
    <text evidence="3">The sequence shown here is derived from an EMBL/GenBank/DDBJ whole genome shotgun (WGS) entry which is preliminary data.</text>
</comment>
<reference evidence="3 4" key="1">
    <citation type="submission" date="2018-09" db="EMBL/GenBank/DDBJ databases">
        <authorList>
            <person name="Wang X."/>
            <person name="Du Z."/>
        </authorList>
    </citation>
    <scope>NUCLEOTIDE SEQUENCE [LARGE SCALE GENOMIC DNA]</scope>
    <source>
        <strain evidence="3 4">N3</strain>
    </source>
</reference>
<dbReference type="GO" id="GO:0016020">
    <property type="term" value="C:membrane"/>
    <property type="evidence" value="ECO:0007669"/>
    <property type="project" value="InterPro"/>
</dbReference>
<protein>
    <recommendedName>
        <fullName evidence="5">Glycosyl transferase</fullName>
    </recommendedName>
</protein>
<dbReference type="RefSeq" id="WP_119478418.1">
    <property type="nucleotide sequence ID" value="NZ_QXML01000006.1"/>
</dbReference>
<proteinExistence type="predicted"/>
<dbReference type="EMBL" id="QXML01000006">
    <property type="protein sequence ID" value="RIW14620.1"/>
    <property type="molecule type" value="Genomic_DNA"/>
</dbReference>
<dbReference type="InterPro" id="IPR008630">
    <property type="entry name" value="Glyco_trans_34"/>
</dbReference>
<keyword evidence="1" id="KW-0328">Glycosyltransferase</keyword>
<keyword evidence="4" id="KW-1185">Reference proteome</keyword>
<sequence>MIQRRKICIVSGHYPDGVMFAELTRNVLKEYAAMHQYDLYYDAETPVPMIVSELHFRRCLLLKKAREVFPDAEWYIWLDTDIYIQAMDKHIEEFIDLSDPSILYHVFNEKPYHFPVNTGVKLVHRNAIHWEDEIYAQRENCPFPYEQKIVIDYILPKYRDKVIVHDPETMNCLYGTHDHNAALFVHVCGRSEVNRNLIILRNTRKLLKNKPELLQNQYYQNFLSYYTKNFLLKIVQAAQRLVKR</sequence>
<evidence type="ECO:0000256" key="1">
    <source>
        <dbReference type="ARBA" id="ARBA00022676"/>
    </source>
</evidence>
<dbReference type="Pfam" id="PF05637">
    <property type="entry name" value="Glyco_transf_34"/>
    <property type="match status" value="1"/>
</dbReference>
<evidence type="ECO:0008006" key="5">
    <source>
        <dbReference type="Google" id="ProtNLM"/>
    </source>
</evidence>
<evidence type="ECO:0000256" key="2">
    <source>
        <dbReference type="ARBA" id="ARBA00022679"/>
    </source>
</evidence>
<evidence type="ECO:0000313" key="3">
    <source>
        <dbReference type="EMBL" id="RIW14620.1"/>
    </source>
</evidence>
<dbReference type="Proteomes" id="UP000283522">
    <property type="component" value="Unassembled WGS sequence"/>
</dbReference>
<dbReference type="GO" id="GO:0016757">
    <property type="term" value="F:glycosyltransferase activity"/>
    <property type="evidence" value="ECO:0007669"/>
    <property type="project" value="UniProtKB-KW"/>
</dbReference>
<accession>A0A418PQN9</accession>
<dbReference type="InterPro" id="IPR029044">
    <property type="entry name" value="Nucleotide-diphossugar_trans"/>
</dbReference>
<dbReference type="AlphaFoldDB" id="A0A418PQN9"/>
<gene>
    <name evidence="3" type="ORF">D0X99_13850</name>
</gene>
<name>A0A418PQN9_9BACT</name>
<keyword evidence="2" id="KW-0808">Transferase</keyword>
<dbReference type="Gene3D" id="3.90.550.10">
    <property type="entry name" value="Spore Coat Polysaccharide Biosynthesis Protein SpsA, Chain A"/>
    <property type="match status" value="1"/>
</dbReference>
<dbReference type="OrthoDB" id="821488at2"/>